<accession>A0A365KUE6</accession>
<organism evidence="1 2">
    <name type="scientific">Planococcus halotolerans</name>
    <dbReference type="NCBI Taxonomy" id="2233542"/>
    <lineage>
        <taxon>Bacteria</taxon>
        <taxon>Bacillati</taxon>
        <taxon>Bacillota</taxon>
        <taxon>Bacilli</taxon>
        <taxon>Bacillales</taxon>
        <taxon>Caryophanaceae</taxon>
        <taxon>Planococcus</taxon>
    </lineage>
</organism>
<keyword evidence="2" id="KW-1185">Reference proteome</keyword>
<dbReference type="Proteomes" id="UP000251002">
    <property type="component" value="Unassembled WGS sequence"/>
</dbReference>
<name>A0A365KUE6_9BACL</name>
<reference evidence="1 2" key="1">
    <citation type="submission" date="2018-06" db="EMBL/GenBank/DDBJ databases">
        <title>The draft genome sequences of strains SCU63 and S1.</title>
        <authorList>
            <person name="Gan L."/>
        </authorList>
    </citation>
    <scope>NUCLEOTIDE SEQUENCE [LARGE SCALE GENOMIC DNA]</scope>
    <source>
        <strain evidence="1 2">SCU63</strain>
    </source>
</reference>
<comment type="caution">
    <text evidence="1">The sequence shown here is derived from an EMBL/GenBank/DDBJ whole genome shotgun (WGS) entry which is preliminary data.</text>
</comment>
<evidence type="ECO:0000313" key="1">
    <source>
        <dbReference type="EMBL" id="RAZ76800.1"/>
    </source>
</evidence>
<proteinExistence type="predicted"/>
<sequence>MLTEEYGFRYYKSDDTYDEHLNRSSRNQHPNLSKLKGLTWDEYWSPRFCTVDVEQQIQESLLFYEEQFSMVLEDLLGLPDSSPILVEGSVVLPSQVAPLLSQANQAVWLFPTPEFQIHHYSRRPWIDGILEQTEEPEKAFRHWMEKEMGFAEKVHERTQLHDFKSLRIDGSSSIDHNYQIVRNHFDLK</sequence>
<evidence type="ECO:0000313" key="2">
    <source>
        <dbReference type="Proteomes" id="UP000251002"/>
    </source>
</evidence>
<dbReference type="AlphaFoldDB" id="A0A365KUE6"/>
<dbReference type="InterPro" id="IPR027417">
    <property type="entry name" value="P-loop_NTPase"/>
</dbReference>
<protein>
    <submittedName>
        <fullName evidence="1">Uncharacterized protein</fullName>
    </submittedName>
</protein>
<dbReference type="SUPFAM" id="SSF52540">
    <property type="entry name" value="P-loop containing nucleoside triphosphate hydrolases"/>
    <property type="match status" value="1"/>
</dbReference>
<gene>
    <name evidence="1" type="ORF">DP120_12290</name>
</gene>
<dbReference type="EMBL" id="QLZR01000004">
    <property type="protein sequence ID" value="RAZ76800.1"/>
    <property type="molecule type" value="Genomic_DNA"/>
</dbReference>